<dbReference type="OrthoDB" id="10494879at2759"/>
<organism evidence="2 3">
    <name type="scientific">Sclerotinia trifoliorum</name>
    <dbReference type="NCBI Taxonomy" id="28548"/>
    <lineage>
        <taxon>Eukaryota</taxon>
        <taxon>Fungi</taxon>
        <taxon>Dikarya</taxon>
        <taxon>Ascomycota</taxon>
        <taxon>Pezizomycotina</taxon>
        <taxon>Leotiomycetes</taxon>
        <taxon>Helotiales</taxon>
        <taxon>Sclerotiniaceae</taxon>
        <taxon>Sclerotinia</taxon>
    </lineage>
</organism>
<accession>A0A8H2VUP2</accession>
<protein>
    <submittedName>
        <fullName evidence="2">3af98dd1-83a2-482c-8322-c5759438051b-CDS</fullName>
    </submittedName>
</protein>
<name>A0A8H2VUP2_9HELO</name>
<feature type="region of interest" description="Disordered" evidence="1">
    <location>
        <begin position="1"/>
        <end position="119"/>
    </location>
</feature>
<comment type="caution">
    <text evidence="2">The sequence shown here is derived from an EMBL/GenBank/DDBJ whole genome shotgun (WGS) entry which is preliminary data.</text>
</comment>
<evidence type="ECO:0000313" key="2">
    <source>
        <dbReference type="EMBL" id="CAD6445197.1"/>
    </source>
</evidence>
<evidence type="ECO:0000256" key="1">
    <source>
        <dbReference type="SAM" id="MobiDB-lite"/>
    </source>
</evidence>
<dbReference type="Proteomes" id="UP000624404">
    <property type="component" value="Unassembled WGS sequence"/>
</dbReference>
<feature type="compositionally biased region" description="Polar residues" evidence="1">
    <location>
        <begin position="10"/>
        <end position="21"/>
    </location>
</feature>
<keyword evidence="3" id="KW-1185">Reference proteome</keyword>
<feature type="compositionally biased region" description="Basic and acidic residues" evidence="1">
    <location>
        <begin position="37"/>
        <end position="48"/>
    </location>
</feature>
<reference evidence="2" key="1">
    <citation type="submission" date="2020-10" db="EMBL/GenBank/DDBJ databases">
        <authorList>
            <person name="Kusch S."/>
        </authorList>
    </citation>
    <scope>NUCLEOTIDE SEQUENCE</scope>
    <source>
        <strain evidence="2">SwB9</strain>
    </source>
</reference>
<feature type="compositionally biased region" description="Polar residues" evidence="1">
    <location>
        <begin position="68"/>
        <end position="105"/>
    </location>
</feature>
<proteinExistence type="predicted"/>
<gene>
    <name evidence="2" type="ORF">SCLTRI_LOCUS4989</name>
</gene>
<sequence length="119" mass="13445">MLQEPRVGTSAKQPLANNPTQGKDPERAYQESPLQAKPERAHSKKAEEHETDESSSYHQPRPTRSRSIHNMSHNIASQSASHFEEASTVQAASGQHRSYSYNSYRSKLDVEQIDTIRLN</sequence>
<dbReference type="AlphaFoldDB" id="A0A8H2VUP2"/>
<dbReference type="EMBL" id="CAJHIA010000014">
    <property type="protein sequence ID" value="CAD6445197.1"/>
    <property type="molecule type" value="Genomic_DNA"/>
</dbReference>
<evidence type="ECO:0000313" key="3">
    <source>
        <dbReference type="Proteomes" id="UP000624404"/>
    </source>
</evidence>